<comment type="catalytic activity">
    <reaction evidence="7">
        <text>DNA(n) + a 2'-deoxyribonucleoside 5'-triphosphate = DNA(n+1) + diphosphate</text>
        <dbReference type="Rhea" id="RHEA:22508"/>
        <dbReference type="Rhea" id="RHEA-COMP:17339"/>
        <dbReference type="Rhea" id="RHEA-COMP:17340"/>
        <dbReference type="ChEBI" id="CHEBI:33019"/>
        <dbReference type="ChEBI" id="CHEBI:61560"/>
        <dbReference type="ChEBI" id="CHEBI:173112"/>
        <dbReference type="EC" id="2.7.7.7"/>
    </reaction>
</comment>
<dbReference type="PANTHER" id="PTHR11669:SF8">
    <property type="entry name" value="DNA POLYMERASE III SUBUNIT DELTA"/>
    <property type="match status" value="1"/>
</dbReference>
<keyword evidence="10" id="KW-1185">Reference proteome</keyword>
<dbReference type="GO" id="GO:0009360">
    <property type="term" value="C:DNA polymerase III complex"/>
    <property type="evidence" value="ECO:0007669"/>
    <property type="project" value="InterPro"/>
</dbReference>
<dbReference type="InterPro" id="IPR050238">
    <property type="entry name" value="DNA_Rep/Repair_Clamp_Loader"/>
</dbReference>
<dbReference type="EC" id="2.7.7.7" evidence="1"/>
<dbReference type="Pfam" id="PF09115">
    <property type="entry name" value="DNApol3-delta_C"/>
    <property type="match status" value="1"/>
</dbReference>
<dbReference type="PANTHER" id="PTHR11669">
    <property type="entry name" value="REPLICATION FACTOR C / DNA POLYMERASE III GAMMA-TAU SUBUNIT"/>
    <property type="match status" value="1"/>
</dbReference>
<dbReference type="GO" id="GO:0008408">
    <property type="term" value="F:3'-5' exonuclease activity"/>
    <property type="evidence" value="ECO:0007669"/>
    <property type="project" value="InterPro"/>
</dbReference>
<proteinExistence type="predicted"/>
<evidence type="ECO:0000259" key="8">
    <source>
        <dbReference type="Pfam" id="PF09115"/>
    </source>
</evidence>
<dbReference type="NCBIfam" id="TIGR00678">
    <property type="entry name" value="holB"/>
    <property type="match status" value="1"/>
</dbReference>
<dbReference type="InterPro" id="IPR004622">
    <property type="entry name" value="DNA_pol_HolB"/>
</dbReference>
<organism evidence="9 10">
    <name type="scientific">Thiobaca trueperi</name>
    <dbReference type="NCBI Taxonomy" id="127458"/>
    <lineage>
        <taxon>Bacteria</taxon>
        <taxon>Pseudomonadati</taxon>
        <taxon>Pseudomonadota</taxon>
        <taxon>Gammaproteobacteria</taxon>
        <taxon>Chromatiales</taxon>
        <taxon>Chromatiaceae</taxon>
        <taxon>Thiobaca</taxon>
    </lineage>
</organism>
<evidence type="ECO:0000313" key="10">
    <source>
        <dbReference type="Proteomes" id="UP000295717"/>
    </source>
</evidence>
<dbReference type="InterPro" id="IPR015199">
    <property type="entry name" value="DNA_pol_III_delta_C"/>
</dbReference>
<dbReference type="Proteomes" id="UP000295717">
    <property type="component" value="Unassembled WGS sequence"/>
</dbReference>
<keyword evidence="3" id="KW-0808">Transferase</keyword>
<dbReference type="AlphaFoldDB" id="A0A4R3N171"/>
<evidence type="ECO:0000256" key="3">
    <source>
        <dbReference type="ARBA" id="ARBA00022679"/>
    </source>
</evidence>
<keyword evidence="4" id="KW-0548">Nucleotidyltransferase</keyword>
<dbReference type="Pfam" id="PF13177">
    <property type="entry name" value="DNA_pol3_delta2"/>
    <property type="match status" value="1"/>
</dbReference>
<accession>A0A4R3N171</accession>
<evidence type="ECO:0000256" key="6">
    <source>
        <dbReference type="ARBA" id="ARBA00022932"/>
    </source>
</evidence>
<dbReference type="Gene3D" id="1.20.272.10">
    <property type="match status" value="1"/>
</dbReference>
<dbReference type="SUPFAM" id="SSF52540">
    <property type="entry name" value="P-loop containing nucleoside triphosphate hydrolases"/>
    <property type="match status" value="1"/>
</dbReference>
<evidence type="ECO:0000256" key="2">
    <source>
        <dbReference type="ARBA" id="ARBA00014363"/>
    </source>
</evidence>
<feature type="domain" description="DNA polymerase III delta subunit C-terminal" evidence="8">
    <location>
        <begin position="215"/>
        <end position="328"/>
    </location>
</feature>
<dbReference type="GO" id="GO:0003887">
    <property type="term" value="F:DNA-directed DNA polymerase activity"/>
    <property type="evidence" value="ECO:0007669"/>
    <property type="project" value="UniProtKB-KW"/>
</dbReference>
<name>A0A4R3N171_9GAMM</name>
<dbReference type="GO" id="GO:0006261">
    <property type="term" value="P:DNA-templated DNA replication"/>
    <property type="evidence" value="ECO:0007669"/>
    <property type="project" value="TreeGrafter"/>
</dbReference>
<dbReference type="EMBL" id="SMAO01000005">
    <property type="protein sequence ID" value="TCT20813.1"/>
    <property type="molecule type" value="Genomic_DNA"/>
</dbReference>
<dbReference type="InterPro" id="IPR027417">
    <property type="entry name" value="P-loop_NTPase"/>
</dbReference>
<evidence type="ECO:0000256" key="7">
    <source>
        <dbReference type="ARBA" id="ARBA00049244"/>
    </source>
</evidence>
<gene>
    <name evidence="9" type="ORF">EDC35_105257</name>
</gene>
<evidence type="ECO:0000256" key="1">
    <source>
        <dbReference type="ARBA" id="ARBA00012417"/>
    </source>
</evidence>
<reference evidence="9 10" key="1">
    <citation type="submission" date="2019-03" db="EMBL/GenBank/DDBJ databases">
        <title>Genomic Encyclopedia of Type Strains, Phase IV (KMG-IV): sequencing the most valuable type-strain genomes for metagenomic binning, comparative biology and taxonomic classification.</title>
        <authorList>
            <person name="Goeker M."/>
        </authorList>
    </citation>
    <scope>NUCLEOTIDE SEQUENCE [LARGE SCALE GENOMIC DNA]</scope>
    <source>
        <strain evidence="9 10">DSM 13587</strain>
    </source>
</reference>
<dbReference type="Gene3D" id="3.40.50.300">
    <property type="entry name" value="P-loop containing nucleotide triphosphate hydrolases"/>
    <property type="match status" value="1"/>
</dbReference>
<keyword evidence="5" id="KW-0235">DNA replication</keyword>
<evidence type="ECO:0000256" key="5">
    <source>
        <dbReference type="ARBA" id="ARBA00022705"/>
    </source>
</evidence>
<comment type="caution">
    <text evidence="9">The sequence shown here is derived from an EMBL/GenBank/DDBJ whole genome shotgun (WGS) entry which is preliminary data.</text>
</comment>
<sequence length="341" mass="37142">MPMDKGYVPLPWLTDIWSRLQAARTADRLAHGLLISGPRGVGKRHLAECLARSLLCRSRAANGTACGVCADCRLLDAGSHPDLIRVGPDPLAKSDEIPIAAIRALAEHESLTPSRADWKVALIDPADRLNPASANALLKTLEEPSGRTILCLIGERIGQLPATIRSRCQQIKAAIPSEADALDWLRGQTAQGDLALRLRLAHGAPLRALSELDDNLLEQRRQRLAGFFAVAAGTQDPVKEAMAWNSLGASLLLDWLAGWSCDLLRLMSATDSARLDNPDQRADLARLAGRIQPAAGHRFLQRVLEARALAESNANPQLLLESLAIDWSRINQGRNTWRPRP</sequence>
<dbReference type="GO" id="GO:0003677">
    <property type="term" value="F:DNA binding"/>
    <property type="evidence" value="ECO:0007669"/>
    <property type="project" value="InterPro"/>
</dbReference>
<evidence type="ECO:0000256" key="4">
    <source>
        <dbReference type="ARBA" id="ARBA00022695"/>
    </source>
</evidence>
<protein>
    <recommendedName>
        <fullName evidence="2">DNA polymerase III subunit delta'</fullName>
        <ecNumber evidence="1">2.7.7.7</ecNumber>
    </recommendedName>
</protein>
<evidence type="ECO:0000313" key="9">
    <source>
        <dbReference type="EMBL" id="TCT20813.1"/>
    </source>
</evidence>
<keyword evidence="6" id="KW-0239">DNA-directed DNA polymerase</keyword>